<keyword evidence="3" id="KW-0408">Iron</keyword>
<evidence type="ECO:0000256" key="3">
    <source>
        <dbReference type="ARBA" id="ARBA00023004"/>
    </source>
</evidence>
<dbReference type="CDD" id="cd07402">
    <property type="entry name" value="MPP_GpdQ"/>
    <property type="match status" value="1"/>
</dbReference>
<evidence type="ECO:0000313" key="6">
    <source>
        <dbReference type="EMBL" id="GAA6167966.1"/>
    </source>
</evidence>
<reference evidence="6 7" key="1">
    <citation type="submission" date="2024-04" db="EMBL/GenBank/DDBJ databases">
        <title>Draft genome sequence of Sessilibacter corallicola NBRC 116591.</title>
        <authorList>
            <person name="Miyakawa T."/>
            <person name="Kusuya Y."/>
            <person name="Miura T."/>
        </authorList>
    </citation>
    <scope>NUCLEOTIDE SEQUENCE [LARGE SCALE GENOMIC DNA]</scope>
    <source>
        <strain evidence="6 7">KU-00831-HH</strain>
    </source>
</reference>
<comment type="caution">
    <text evidence="6">The sequence shown here is derived from an EMBL/GenBank/DDBJ whole genome shotgun (WGS) entry which is preliminary data.</text>
</comment>
<sequence length="263" mass="29452">MYLSASKTIRLAQITDPHLGKKPGEELLGVNTDNSLQDVLTSLPEHDLLIASGDISNDGSPESYRRFADTLTNQGISRFACLPGNHDDHEVMARVMGPAVMNPVLVLGSWIFILLNSRVPGFEYGDLSDSELKFLDKTLGRHPNHHAMIFLHHQPVKVGSAWIDQYLVRSSDRFFSILDQHENVRSVAWGHVHQDFHMVRNGVELFASPSTCVQFKPKCDQFTIDTTMPGYRMFNLQSDGGITTSIGRVDEKNYNIDFSSSGY</sequence>
<dbReference type="PANTHER" id="PTHR42988">
    <property type="entry name" value="PHOSPHOHYDROLASE"/>
    <property type="match status" value="1"/>
</dbReference>
<dbReference type="InterPro" id="IPR026575">
    <property type="entry name" value="GpdQ/CpdA-like"/>
</dbReference>
<dbReference type="PANTHER" id="PTHR42988:SF2">
    <property type="entry name" value="CYCLIC NUCLEOTIDE PHOSPHODIESTERASE CBUA0032-RELATED"/>
    <property type="match status" value="1"/>
</dbReference>
<dbReference type="Pfam" id="PF00149">
    <property type="entry name" value="Metallophos"/>
    <property type="match status" value="1"/>
</dbReference>
<accession>A0ABQ0A8J9</accession>
<dbReference type="InterPro" id="IPR004843">
    <property type="entry name" value="Calcineurin-like_PHP"/>
</dbReference>
<dbReference type="InterPro" id="IPR050884">
    <property type="entry name" value="CNP_phosphodiesterase-III"/>
</dbReference>
<protein>
    <submittedName>
        <fullName evidence="6">3',5'-cyclic-AMP phosphodiesterase</fullName>
    </submittedName>
</protein>
<dbReference type="Proteomes" id="UP001465153">
    <property type="component" value="Unassembled WGS sequence"/>
</dbReference>
<proteinExistence type="inferred from homology"/>
<evidence type="ECO:0000313" key="7">
    <source>
        <dbReference type="Proteomes" id="UP001465153"/>
    </source>
</evidence>
<evidence type="ECO:0000259" key="5">
    <source>
        <dbReference type="Pfam" id="PF00149"/>
    </source>
</evidence>
<dbReference type="NCBIfam" id="NF008359">
    <property type="entry name" value="PRK11148.1"/>
    <property type="match status" value="1"/>
</dbReference>
<dbReference type="RefSeq" id="WP_353302622.1">
    <property type="nucleotide sequence ID" value="NZ_BAABWN010000005.1"/>
</dbReference>
<evidence type="ECO:0000256" key="2">
    <source>
        <dbReference type="ARBA" id="ARBA00022801"/>
    </source>
</evidence>
<dbReference type="EMBL" id="BAABWN010000005">
    <property type="protein sequence ID" value="GAA6167966.1"/>
    <property type="molecule type" value="Genomic_DNA"/>
</dbReference>
<feature type="domain" description="Calcineurin-like phosphoesterase" evidence="5">
    <location>
        <begin position="9"/>
        <end position="194"/>
    </location>
</feature>
<dbReference type="InterPro" id="IPR029052">
    <property type="entry name" value="Metallo-depent_PP-like"/>
</dbReference>
<keyword evidence="2" id="KW-0378">Hydrolase</keyword>
<evidence type="ECO:0000256" key="4">
    <source>
        <dbReference type="ARBA" id="ARBA00025742"/>
    </source>
</evidence>
<dbReference type="Gene3D" id="3.60.21.10">
    <property type="match status" value="1"/>
</dbReference>
<comment type="similarity">
    <text evidence="4">Belongs to the cyclic nucleotide phosphodiesterase class-III family.</text>
</comment>
<name>A0ABQ0A8J9_9GAMM</name>
<dbReference type="SUPFAM" id="SSF56300">
    <property type="entry name" value="Metallo-dependent phosphatases"/>
    <property type="match status" value="1"/>
</dbReference>
<evidence type="ECO:0000256" key="1">
    <source>
        <dbReference type="ARBA" id="ARBA00022723"/>
    </source>
</evidence>
<gene>
    <name evidence="6" type="primary">cpdA</name>
    <name evidence="6" type="ORF">NBRC116591_17770</name>
</gene>
<keyword evidence="7" id="KW-1185">Reference proteome</keyword>
<keyword evidence="1" id="KW-0479">Metal-binding</keyword>
<organism evidence="6 7">
    <name type="scientific">Sessilibacter corallicola</name>
    <dbReference type="NCBI Taxonomy" id="2904075"/>
    <lineage>
        <taxon>Bacteria</taxon>
        <taxon>Pseudomonadati</taxon>
        <taxon>Pseudomonadota</taxon>
        <taxon>Gammaproteobacteria</taxon>
        <taxon>Cellvibrionales</taxon>
        <taxon>Cellvibrionaceae</taxon>
        <taxon>Sessilibacter</taxon>
    </lineage>
</organism>